<dbReference type="PIRSF" id="PIRSF030771">
    <property type="entry name" value="UCP030771"/>
    <property type="match status" value="1"/>
</dbReference>
<reference evidence="1 2" key="1">
    <citation type="submission" date="2019-09" db="EMBL/GenBank/DDBJ databases">
        <title>Arenimonas chukotkensis sp. nov., a bacterium isolated from Chukotka hot spring, Arctic region, Russia.</title>
        <authorList>
            <person name="Zayulina K.S."/>
            <person name="Prokofeva M.I."/>
            <person name="Elcheninov A.G."/>
            <person name="Novikov A."/>
            <person name="Kochetkova T.V."/>
            <person name="Kublanov I.V."/>
        </authorList>
    </citation>
    <scope>NUCLEOTIDE SEQUENCE [LARGE SCALE GENOMIC DNA]</scope>
    <source>
        <strain evidence="1 2">3729k</strain>
    </source>
</reference>
<evidence type="ECO:0000313" key="1">
    <source>
        <dbReference type="EMBL" id="KAA2285436.1"/>
    </source>
</evidence>
<dbReference type="Pfam" id="PF09956">
    <property type="entry name" value="Phage_cement_2"/>
    <property type="match status" value="1"/>
</dbReference>
<proteinExistence type="predicted"/>
<dbReference type="EMBL" id="VUOD01000003">
    <property type="protein sequence ID" value="KAA2285436.1"/>
    <property type="molecule type" value="Genomic_DNA"/>
</dbReference>
<name>A0A5B2ZBE1_9GAMM</name>
<dbReference type="AlphaFoldDB" id="A0A5B2ZBE1"/>
<accession>A0A5B2ZBE1</accession>
<evidence type="ECO:0000313" key="2">
    <source>
        <dbReference type="Proteomes" id="UP000322165"/>
    </source>
</evidence>
<dbReference type="Proteomes" id="UP000322165">
    <property type="component" value="Unassembled WGS sequence"/>
</dbReference>
<reference evidence="1 2" key="2">
    <citation type="submission" date="2019-09" db="EMBL/GenBank/DDBJ databases">
        <authorList>
            <person name="Mazur A."/>
        </authorList>
    </citation>
    <scope>NUCLEOTIDE SEQUENCE [LARGE SCALE GENOMIC DNA]</scope>
    <source>
        <strain evidence="1 2">3729k</strain>
    </source>
</reference>
<organism evidence="1 2">
    <name type="scientific">Arenimonas fontis</name>
    <dbReference type="NCBI Taxonomy" id="2608255"/>
    <lineage>
        <taxon>Bacteria</taxon>
        <taxon>Pseudomonadati</taxon>
        <taxon>Pseudomonadota</taxon>
        <taxon>Gammaproteobacteria</taxon>
        <taxon>Lysobacterales</taxon>
        <taxon>Lysobacteraceae</taxon>
        <taxon>Arenimonas</taxon>
    </lineage>
</organism>
<protein>
    <submittedName>
        <fullName evidence="1">DUF2190 family protein</fullName>
    </submittedName>
</protein>
<comment type="caution">
    <text evidence="1">The sequence shown here is derived from an EMBL/GenBank/DDBJ whole genome shotgun (WGS) entry which is preliminary data.</text>
</comment>
<sequence>MARNYESDGNVIQWTNDTGSAVASGQVVKVGNLIGVALVALANGETGSVAVEGVFSGVPKVSGAVFAQGEKLVFDVSANGGLGAFDDSAATPATGDVTGGAVAWVAGADGETTCTIKLTPGNSAVA</sequence>
<dbReference type="RefSeq" id="WP_149860263.1">
    <property type="nucleotide sequence ID" value="NZ_VUOD01000003.1"/>
</dbReference>
<dbReference type="InterPro" id="IPR011231">
    <property type="entry name" value="Phage_VT1-Sakai_H0018"/>
</dbReference>
<gene>
    <name evidence="1" type="ORF">F0415_05855</name>
</gene>
<keyword evidence="2" id="KW-1185">Reference proteome</keyword>